<dbReference type="AlphaFoldDB" id="A0A8S9IES1"/>
<comment type="caution">
    <text evidence="1">The sequence shown here is derived from an EMBL/GenBank/DDBJ whole genome shotgun (WGS) entry which is preliminary data.</text>
</comment>
<reference evidence="1" key="1">
    <citation type="submission" date="2019-12" db="EMBL/GenBank/DDBJ databases">
        <title>Genome sequencing and annotation of Brassica cretica.</title>
        <authorList>
            <person name="Studholme D.J."/>
            <person name="Sarris P.F."/>
        </authorList>
    </citation>
    <scope>NUCLEOTIDE SEQUENCE</scope>
    <source>
        <strain evidence="1">PFS-001/15</strain>
        <tissue evidence="1">Leaf</tissue>
    </source>
</reference>
<gene>
    <name evidence="1" type="ORF">F2Q68_00027472</name>
</gene>
<organism evidence="1 2">
    <name type="scientific">Brassica cretica</name>
    <name type="common">Mustard</name>
    <dbReference type="NCBI Taxonomy" id="69181"/>
    <lineage>
        <taxon>Eukaryota</taxon>
        <taxon>Viridiplantae</taxon>
        <taxon>Streptophyta</taxon>
        <taxon>Embryophyta</taxon>
        <taxon>Tracheophyta</taxon>
        <taxon>Spermatophyta</taxon>
        <taxon>Magnoliopsida</taxon>
        <taxon>eudicotyledons</taxon>
        <taxon>Gunneridae</taxon>
        <taxon>Pentapetalae</taxon>
        <taxon>rosids</taxon>
        <taxon>malvids</taxon>
        <taxon>Brassicales</taxon>
        <taxon>Brassicaceae</taxon>
        <taxon>Brassiceae</taxon>
        <taxon>Brassica</taxon>
    </lineage>
</organism>
<protein>
    <submittedName>
        <fullName evidence="1">Uncharacterized protein</fullName>
    </submittedName>
</protein>
<accession>A0A8S9IES1</accession>
<proteinExistence type="predicted"/>
<sequence length="392" mass="44923">MFVMQPEKLLIAASFSFVEQIVSHLESLQPSILPVFPGILRINGFLVLFLEASATSVGIRASALVFQSKFDSVICHVVWVLLLSHGQKSFVSSEFLHEEFREIHGDPVYDVYDDESLIQVEDIVNDNHGQENVVEIGVHVVEDVDPIIHVYDEAYMIGDVFPDIFRINGSLVLSYKAYVTSVGIRASTLVFQSKFDSVICHVVWVLLLSHGQKSFVSSEFLHEEFREIHGDPVYDVYDDESLIQVEDIVNDNHGQENVVEIGVHVVEDVDPIIHVYDEAYMIGDVYGEEDAKTIDYIFGNKAFENCKRSATVWNVITQTVLKRALCVLRVTYYFFGKSQLLSSFKRDNRHRIFMKIFKLAMKFDVRDRKWSIFIVDASKARFEDKFSPTRKE</sequence>
<evidence type="ECO:0000313" key="1">
    <source>
        <dbReference type="EMBL" id="KAF2568234.1"/>
    </source>
</evidence>
<dbReference type="EMBL" id="QGKW02001911">
    <property type="protein sequence ID" value="KAF2568234.1"/>
    <property type="molecule type" value="Genomic_DNA"/>
</dbReference>
<evidence type="ECO:0000313" key="2">
    <source>
        <dbReference type="Proteomes" id="UP000712281"/>
    </source>
</evidence>
<name>A0A8S9IES1_BRACR</name>
<dbReference type="Proteomes" id="UP000712281">
    <property type="component" value="Unassembled WGS sequence"/>
</dbReference>